<proteinExistence type="predicted"/>
<reference evidence="1 2" key="1">
    <citation type="journal article" date="2024" name="Plant Biotechnol. J.">
        <title>Genome and CRISPR/Cas9 system of a widespread forest tree (Populus alba) in the world.</title>
        <authorList>
            <person name="Liu Y.J."/>
            <person name="Jiang P.F."/>
            <person name="Han X.M."/>
            <person name="Li X.Y."/>
            <person name="Wang H.M."/>
            <person name="Wang Y.J."/>
            <person name="Wang X.X."/>
            <person name="Zeng Q.Y."/>
        </authorList>
    </citation>
    <scope>NUCLEOTIDE SEQUENCE [LARGE SCALE GENOMIC DNA]</scope>
    <source>
        <strain evidence="2">cv. PAL-ZL1</strain>
    </source>
</reference>
<sequence length="88" mass="9709">MCLPCVSMHTYVPYSNVETTKSGLLVPDMGFGFLPIKLNFKSVIMVGSEQLPATFVLFLQAAFMITDHPAKELQAVTHQALCILVKVH</sequence>
<evidence type="ECO:0000313" key="2">
    <source>
        <dbReference type="Proteomes" id="UP000309997"/>
    </source>
</evidence>
<gene>
    <name evidence="1" type="ORF">D5086_022504</name>
</gene>
<dbReference type="EMBL" id="RCHU02000011">
    <property type="protein sequence ID" value="KAL3577221.1"/>
    <property type="molecule type" value="Genomic_DNA"/>
</dbReference>
<comment type="caution">
    <text evidence="1">The sequence shown here is derived from an EMBL/GenBank/DDBJ whole genome shotgun (WGS) entry which is preliminary data.</text>
</comment>
<name>A0ACC4BG65_POPAL</name>
<keyword evidence="2" id="KW-1185">Reference proteome</keyword>
<organism evidence="1 2">
    <name type="scientific">Populus alba</name>
    <name type="common">White poplar</name>
    <dbReference type="NCBI Taxonomy" id="43335"/>
    <lineage>
        <taxon>Eukaryota</taxon>
        <taxon>Viridiplantae</taxon>
        <taxon>Streptophyta</taxon>
        <taxon>Embryophyta</taxon>
        <taxon>Tracheophyta</taxon>
        <taxon>Spermatophyta</taxon>
        <taxon>Magnoliopsida</taxon>
        <taxon>eudicotyledons</taxon>
        <taxon>Gunneridae</taxon>
        <taxon>Pentapetalae</taxon>
        <taxon>rosids</taxon>
        <taxon>fabids</taxon>
        <taxon>Malpighiales</taxon>
        <taxon>Salicaceae</taxon>
        <taxon>Saliceae</taxon>
        <taxon>Populus</taxon>
    </lineage>
</organism>
<accession>A0ACC4BG65</accession>
<dbReference type="Proteomes" id="UP000309997">
    <property type="component" value="Unassembled WGS sequence"/>
</dbReference>
<protein>
    <submittedName>
        <fullName evidence="1">Uncharacterized protein</fullName>
    </submittedName>
</protein>
<evidence type="ECO:0000313" key="1">
    <source>
        <dbReference type="EMBL" id="KAL3577221.1"/>
    </source>
</evidence>